<feature type="region of interest" description="Disordered" evidence="1">
    <location>
        <begin position="318"/>
        <end position="352"/>
    </location>
</feature>
<gene>
    <name evidence="3" type="ORF">CS062_23680</name>
</gene>
<evidence type="ECO:0000259" key="2">
    <source>
        <dbReference type="Pfam" id="PF13449"/>
    </source>
</evidence>
<feature type="region of interest" description="Disordered" evidence="1">
    <location>
        <begin position="650"/>
        <end position="681"/>
    </location>
</feature>
<evidence type="ECO:0000313" key="3">
    <source>
        <dbReference type="EMBL" id="PIM50699.1"/>
    </source>
</evidence>
<feature type="region of interest" description="Disordered" evidence="1">
    <location>
        <begin position="1"/>
        <end position="143"/>
    </location>
</feature>
<feature type="compositionally biased region" description="Basic and acidic residues" evidence="1">
    <location>
        <begin position="91"/>
        <end position="100"/>
    </location>
</feature>
<dbReference type="SUPFAM" id="SSF63829">
    <property type="entry name" value="Calcium-dependent phosphotriesterase"/>
    <property type="match status" value="1"/>
</dbReference>
<organism evidence="3 4">
    <name type="scientific">Roseateles chitinivorans</name>
    <dbReference type="NCBI Taxonomy" id="2917965"/>
    <lineage>
        <taxon>Bacteria</taxon>
        <taxon>Pseudomonadati</taxon>
        <taxon>Pseudomonadota</taxon>
        <taxon>Betaproteobacteria</taxon>
        <taxon>Burkholderiales</taxon>
        <taxon>Sphaerotilaceae</taxon>
        <taxon>Roseateles</taxon>
    </lineage>
</organism>
<name>A0A2G9C582_9BURK</name>
<sequence length="927" mass="99830">MASGPGHDAEAVLELQRAQGDERQQHRHAPAVPDGSEAGRLHRPLDRRARRRPQLSRPQGQPARGPAQLPEPEHRAGRPQGLGQGLSPWAGRDRQGDRPGQRRLSGARRLGPQPVLPRQRLRPLAQRRPGGGGRAAGRPARLARRRLVRKLRARPGAALVSDPRRGHRAGLCRHAGRDQRGQALEEPLHHGLPGQSQQPAGGPDQAGLRPDLPRQPGRLPGADPGLAHRQAELRQRGAGELRRPAQAGRAGAAGREHRAVRGLRQECGHDDRRDARGRRGHHDGGGGAAAGHGHRQGLRPGPAPQGRRLCAERAGLLDPLEGDGRGRHRRHAAVGECRPGPPHRWHRAQRQCPRGRGMAPVWRLHLPEGALRAGRRRCAGLSGQGLHPRRRGPGGHRAAQPVPGSDLAAGRRLAAGRQPAPRVQPGRLLRQSAGGGQRRGRAHAGVHLARREWVVPVGAPDPGPEPGEHHQQALSLRRRTRTDDDRVQRRALLHRGAAHGGAVGEDGTVTRHPVVRPGGAAVLGGAVAWVALLLGGCAPVPSTVDARAAARVAAEGAADATAGAAGMAAWAQPPIRLRLIGETVIPRVATDPLLRHLGGISGLDYDPIEDTWYLLSDDRSEQAPARFYTARIRWNAQGLEDLRVTGLTPLLQRDGQPYPNAGATTRPGGPPPDIPDPEALRLDPRTGRLLWSSEGDRRRGLQPIIRWSERDGRFAGELPLPERLRVHPEEPRGARDNLSLEGLALAADGSVWASMEAPLFEDGEPPTGRAGALTRFTHLDRQGRVLGQYAYPVEPVPEAPTGGRFRSDNGVSDVLLTPAGTLLVLERSGREVAERVFKFRVRLYEARIDGATDISAVASLRGADLVPVHKRLILDLQAAGARGPIDNLEGMAWGPLRPDGRRTLVMVADDNFSPQQVTQVLAFEVAP</sequence>
<dbReference type="AlphaFoldDB" id="A0A2G9C582"/>
<dbReference type="EMBL" id="PEOG01000107">
    <property type="protein sequence ID" value="PIM50699.1"/>
    <property type="molecule type" value="Genomic_DNA"/>
</dbReference>
<feature type="region of interest" description="Disordered" evidence="1">
    <location>
        <begin position="460"/>
        <end position="484"/>
    </location>
</feature>
<reference evidence="3 4" key="1">
    <citation type="submission" date="2017-11" db="EMBL/GenBank/DDBJ databases">
        <title>Draft genome sequence of Mitsuaria sp. HWN-4.</title>
        <authorList>
            <person name="Gundlapally S.R."/>
        </authorList>
    </citation>
    <scope>NUCLEOTIDE SEQUENCE [LARGE SCALE GENOMIC DNA]</scope>
    <source>
        <strain evidence="3 4">HWN-4</strain>
    </source>
</reference>
<dbReference type="InterPro" id="IPR027372">
    <property type="entry name" value="Phytase-like_dom"/>
</dbReference>
<comment type="caution">
    <text evidence="3">The sequence shown here is derived from an EMBL/GenBank/DDBJ whole genome shotgun (WGS) entry which is preliminary data.</text>
</comment>
<keyword evidence="4" id="KW-1185">Reference proteome</keyword>
<feature type="compositionally biased region" description="Basic and acidic residues" evidence="1">
    <location>
        <begin position="37"/>
        <end position="47"/>
    </location>
</feature>
<feature type="region of interest" description="Disordered" evidence="1">
    <location>
        <begin position="187"/>
        <end position="306"/>
    </location>
</feature>
<feature type="region of interest" description="Disordered" evidence="1">
    <location>
        <begin position="380"/>
        <end position="405"/>
    </location>
</feature>
<protein>
    <recommendedName>
        <fullName evidence="2">Phytase-like domain-containing protein</fullName>
    </recommendedName>
</protein>
<feature type="compositionally biased region" description="Basic and acidic residues" evidence="1">
    <location>
        <begin position="254"/>
        <end position="274"/>
    </location>
</feature>
<dbReference type="Proteomes" id="UP000231501">
    <property type="component" value="Unassembled WGS sequence"/>
</dbReference>
<feature type="compositionally biased region" description="Low complexity" evidence="1">
    <location>
        <begin position="244"/>
        <end position="253"/>
    </location>
</feature>
<feature type="domain" description="Phytase-like" evidence="2">
    <location>
        <begin position="596"/>
        <end position="912"/>
    </location>
</feature>
<feature type="compositionally biased region" description="Low complexity" evidence="1">
    <location>
        <begin position="108"/>
        <end position="128"/>
    </location>
</feature>
<accession>A0A2G9C582</accession>
<proteinExistence type="predicted"/>
<dbReference type="Pfam" id="PF13449">
    <property type="entry name" value="Phytase-like"/>
    <property type="match status" value="1"/>
</dbReference>
<evidence type="ECO:0000256" key="1">
    <source>
        <dbReference type="SAM" id="MobiDB-lite"/>
    </source>
</evidence>
<feature type="compositionally biased region" description="Basic and acidic residues" evidence="1">
    <location>
        <begin position="229"/>
        <end position="243"/>
    </location>
</feature>
<evidence type="ECO:0000313" key="4">
    <source>
        <dbReference type="Proteomes" id="UP000231501"/>
    </source>
</evidence>